<reference evidence="2 3" key="1">
    <citation type="submission" date="2017-03" db="EMBL/GenBank/DDBJ databases">
        <title>Draft Genome sequence of Marispirochaeta sp. strain JC444.</title>
        <authorList>
            <person name="Shivani Y."/>
            <person name="Subhash Y."/>
            <person name="Sasikala C."/>
            <person name="Ramana C."/>
        </authorList>
    </citation>
    <scope>NUCLEOTIDE SEQUENCE [LARGE SCALE GENOMIC DNA]</scope>
    <source>
        <strain evidence="2 3">JC444</strain>
    </source>
</reference>
<feature type="transmembrane region" description="Helical" evidence="1">
    <location>
        <begin position="12"/>
        <end position="29"/>
    </location>
</feature>
<keyword evidence="1" id="KW-0472">Membrane</keyword>
<feature type="transmembrane region" description="Helical" evidence="1">
    <location>
        <begin position="130"/>
        <end position="148"/>
    </location>
</feature>
<feature type="transmembrane region" description="Helical" evidence="1">
    <location>
        <begin position="104"/>
        <end position="124"/>
    </location>
</feature>
<feature type="transmembrane region" description="Helical" evidence="1">
    <location>
        <begin position="50"/>
        <end position="69"/>
    </location>
</feature>
<name>A0A1Y1RTX2_9SPIO</name>
<evidence type="ECO:0000313" key="2">
    <source>
        <dbReference type="EMBL" id="ORC28819.1"/>
    </source>
</evidence>
<dbReference type="AlphaFoldDB" id="A0A1Y1RTX2"/>
<organism evidence="2 3">
    <name type="scientific">Marispirochaeta aestuarii</name>
    <dbReference type="NCBI Taxonomy" id="1963862"/>
    <lineage>
        <taxon>Bacteria</taxon>
        <taxon>Pseudomonadati</taxon>
        <taxon>Spirochaetota</taxon>
        <taxon>Spirochaetia</taxon>
        <taxon>Spirochaetales</taxon>
        <taxon>Spirochaetaceae</taxon>
        <taxon>Marispirochaeta</taxon>
    </lineage>
</organism>
<dbReference type="Proteomes" id="UP000192343">
    <property type="component" value="Unassembled WGS sequence"/>
</dbReference>
<gene>
    <name evidence="2" type="ORF">B4O97_18990</name>
</gene>
<evidence type="ECO:0000256" key="1">
    <source>
        <dbReference type="SAM" id="Phobius"/>
    </source>
</evidence>
<dbReference type="Pfam" id="PF13787">
    <property type="entry name" value="HXXEE"/>
    <property type="match status" value="1"/>
</dbReference>
<dbReference type="OrthoDB" id="581600at2"/>
<dbReference type="STRING" id="1963862.B4O97_18990"/>
<dbReference type="EMBL" id="MWQY01000046">
    <property type="protein sequence ID" value="ORC28819.1"/>
    <property type="molecule type" value="Genomic_DNA"/>
</dbReference>
<dbReference type="InterPro" id="IPR025671">
    <property type="entry name" value="HXXEE"/>
</dbReference>
<dbReference type="RefSeq" id="WP_083053097.1">
    <property type="nucleotide sequence ID" value="NZ_MWQY01000046.1"/>
</dbReference>
<keyword evidence="3" id="KW-1185">Reference proteome</keyword>
<proteinExistence type="predicted"/>
<evidence type="ECO:0008006" key="4">
    <source>
        <dbReference type="Google" id="ProtNLM"/>
    </source>
</evidence>
<accession>A0A1Y1RTX2</accession>
<evidence type="ECO:0000313" key="3">
    <source>
        <dbReference type="Proteomes" id="UP000192343"/>
    </source>
</evidence>
<protein>
    <recommendedName>
        <fullName evidence="4">HXXEE domain-containing protein</fullName>
    </recommendedName>
</protein>
<comment type="caution">
    <text evidence="2">The sequence shown here is derived from an EMBL/GenBank/DDBJ whole genome shotgun (WGS) entry which is preliminary data.</text>
</comment>
<sequence>MSNIFGFNNIFNYIWLIPIVFSIHELEEWNILKWYKRYYKNIPESTNTSIRIHIITFCVLSFILTTIAFLMRNTFVLSLIVAFVSAFIYFNVIQHIIWTVQLKAYSVGLLTGIVSIIIVAYVNYSFIVNNLINSVFYIIFILTVIPIIKTFKVNGEMSPEIKKVHEFFIRIEKQIRK</sequence>
<keyword evidence="1" id="KW-1133">Transmembrane helix</keyword>
<feature type="transmembrane region" description="Helical" evidence="1">
    <location>
        <begin position="75"/>
        <end position="92"/>
    </location>
</feature>
<keyword evidence="1" id="KW-0812">Transmembrane</keyword>